<sequence>MFLYIPIYETGYEEINIFDWRSEVKSMIFQNEFVKMVSVQSETVSRYINEGKIIPDSVVETGYKNFHFLNENITKKYAKQFNWDIITPVNMMNKFIEMVEKMDMSHSYKPVLLYAMFENADDKVKVLIEDMGFMKRSRDIEYVEFNSHI</sequence>
<dbReference type="RefSeq" id="WP_209510060.1">
    <property type="nucleotide sequence ID" value="NZ_JAGGKS010000001.1"/>
</dbReference>
<keyword evidence="2" id="KW-1185">Reference proteome</keyword>
<evidence type="ECO:0000313" key="2">
    <source>
        <dbReference type="Proteomes" id="UP001519342"/>
    </source>
</evidence>
<proteinExistence type="predicted"/>
<name>A0ABS4G9C8_9FIRM</name>
<reference evidence="1 2" key="1">
    <citation type="submission" date="2021-03" db="EMBL/GenBank/DDBJ databases">
        <title>Genomic Encyclopedia of Type Strains, Phase IV (KMG-IV): sequencing the most valuable type-strain genomes for metagenomic binning, comparative biology and taxonomic classification.</title>
        <authorList>
            <person name="Goeker M."/>
        </authorList>
    </citation>
    <scope>NUCLEOTIDE SEQUENCE [LARGE SCALE GENOMIC DNA]</scope>
    <source>
        <strain evidence="1 2">DSM 24004</strain>
    </source>
</reference>
<comment type="caution">
    <text evidence="1">The sequence shown here is derived from an EMBL/GenBank/DDBJ whole genome shotgun (WGS) entry which is preliminary data.</text>
</comment>
<gene>
    <name evidence="1" type="ORF">J2Z76_000137</name>
</gene>
<protein>
    <submittedName>
        <fullName evidence="1">Uncharacterized protein</fullName>
    </submittedName>
</protein>
<dbReference type="EMBL" id="JAGGKS010000001">
    <property type="protein sequence ID" value="MBP1924284.1"/>
    <property type="molecule type" value="Genomic_DNA"/>
</dbReference>
<dbReference type="Proteomes" id="UP001519342">
    <property type="component" value="Unassembled WGS sequence"/>
</dbReference>
<accession>A0ABS4G9C8</accession>
<organism evidence="1 2">
    <name type="scientific">Sedimentibacter acidaminivorans</name>
    <dbReference type="NCBI Taxonomy" id="913099"/>
    <lineage>
        <taxon>Bacteria</taxon>
        <taxon>Bacillati</taxon>
        <taxon>Bacillota</taxon>
        <taxon>Tissierellia</taxon>
        <taxon>Sedimentibacter</taxon>
    </lineage>
</organism>
<evidence type="ECO:0000313" key="1">
    <source>
        <dbReference type="EMBL" id="MBP1924284.1"/>
    </source>
</evidence>